<dbReference type="PANTHER" id="PTHR43297">
    <property type="entry name" value="OLIGOPEPTIDE TRANSPORT ATP-BINDING PROTEIN APPD"/>
    <property type="match status" value="1"/>
</dbReference>
<dbReference type="InterPro" id="IPR003439">
    <property type="entry name" value="ABC_transporter-like_ATP-bd"/>
</dbReference>
<evidence type="ECO:0000313" key="9">
    <source>
        <dbReference type="EMBL" id="RNF40184.1"/>
    </source>
</evidence>
<dbReference type="InterPro" id="IPR017871">
    <property type="entry name" value="ABC_transporter-like_CS"/>
</dbReference>
<dbReference type="Gene3D" id="3.40.50.300">
    <property type="entry name" value="P-loop containing nucleotide triphosphate hydrolases"/>
    <property type="match status" value="1"/>
</dbReference>
<keyword evidence="3" id="KW-0813">Transport</keyword>
<evidence type="ECO:0000256" key="7">
    <source>
        <dbReference type="ARBA" id="ARBA00023136"/>
    </source>
</evidence>
<sequence length="334" mass="37145">MSEELLNIKNLKTYFHTENGIVPSVDDVSITINKGETLAIVGESGSGKSVTSLSIMRLIDSPGKIEEGEILFNGKDIVPVPMKEMRALRGNDIAMIFQEPLTSLNPVFTIGNQMSESIKLHQKKNKKEAKKLSIEMLQKVGIPRADKVFDSFPHSLSGGMRQRVMIAMALSCNPQLLIADEPTTALDVTIQAQILKLMKNLVTELNTSILLITHDLGVVAEMADRVVVMYAGQVVEETDVFTLFQDPKHPYTKGLMDSTPKIHELKDELSSIPGAVPSPLDYPKGCRFIDRCPFAMKKCAEEHPNLEEILPKHSVRCWLHEEKVVDLHDTKSFA</sequence>
<gene>
    <name evidence="9" type="ORF">EEX84_05975</name>
</gene>
<dbReference type="FunFam" id="3.40.50.300:FF:000016">
    <property type="entry name" value="Oligopeptide ABC transporter ATP-binding component"/>
    <property type="match status" value="1"/>
</dbReference>
<accession>A0A3M8PAH1</accession>
<dbReference type="GO" id="GO:0016887">
    <property type="term" value="F:ATP hydrolysis activity"/>
    <property type="evidence" value="ECO:0007669"/>
    <property type="project" value="InterPro"/>
</dbReference>
<dbReference type="GO" id="GO:0005886">
    <property type="term" value="C:plasma membrane"/>
    <property type="evidence" value="ECO:0007669"/>
    <property type="project" value="UniProtKB-SubCell"/>
</dbReference>
<evidence type="ECO:0000256" key="2">
    <source>
        <dbReference type="ARBA" id="ARBA00005417"/>
    </source>
</evidence>
<dbReference type="AlphaFoldDB" id="A0A3M8PAH1"/>
<dbReference type="PROSITE" id="PS50893">
    <property type="entry name" value="ABC_TRANSPORTER_2"/>
    <property type="match status" value="1"/>
</dbReference>
<dbReference type="Pfam" id="PF08352">
    <property type="entry name" value="oligo_HPY"/>
    <property type="match status" value="1"/>
</dbReference>
<comment type="subcellular location">
    <subcellularLocation>
        <location evidence="1">Cell membrane</location>
        <topology evidence="1">Peripheral membrane protein</topology>
    </subcellularLocation>
</comment>
<evidence type="ECO:0000256" key="6">
    <source>
        <dbReference type="ARBA" id="ARBA00022840"/>
    </source>
</evidence>
<evidence type="ECO:0000313" key="10">
    <source>
        <dbReference type="Proteomes" id="UP000275473"/>
    </source>
</evidence>
<dbReference type="InterPro" id="IPR003593">
    <property type="entry name" value="AAA+_ATPase"/>
</dbReference>
<dbReference type="RefSeq" id="WP_123164693.1">
    <property type="nucleotide sequence ID" value="NZ_RIAX01000003.1"/>
</dbReference>
<organism evidence="9 10">
    <name type="scientific">Planococcus salinus</name>
    <dbReference type="NCBI Taxonomy" id="1848460"/>
    <lineage>
        <taxon>Bacteria</taxon>
        <taxon>Bacillati</taxon>
        <taxon>Bacillota</taxon>
        <taxon>Bacilli</taxon>
        <taxon>Bacillales</taxon>
        <taxon>Caryophanaceae</taxon>
        <taxon>Planococcus</taxon>
    </lineage>
</organism>
<keyword evidence="5" id="KW-0547">Nucleotide-binding</keyword>
<evidence type="ECO:0000256" key="3">
    <source>
        <dbReference type="ARBA" id="ARBA00022448"/>
    </source>
</evidence>
<keyword evidence="7" id="KW-0472">Membrane</keyword>
<dbReference type="SUPFAM" id="SSF52540">
    <property type="entry name" value="P-loop containing nucleoside triphosphate hydrolases"/>
    <property type="match status" value="1"/>
</dbReference>
<dbReference type="Proteomes" id="UP000275473">
    <property type="component" value="Unassembled WGS sequence"/>
</dbReference>
<keyword evidence="10" id="KW-1185">Reference proteome</keyword>
<dbReference type="SMART" id="SM00382">
    <property type="entry name" value="AAA"/>
    <property type="match status" value="1"/>
</dbReference>
<evidence type="ECO:0000256" key="1">
    <source>
        <dbReference type="ARBA" id="ARBA00004202"/>
    </source>
</evidence>
<dbReference type="InterPro" id="IPR027417">
    <property type="entry name" value="P-loop_NTPase"/>
</dbReference>
<keyword evidence="6 9" id="KW-0067">ATP-binding</keyword>
<dbReference type="EMBL" id="RIAX01000003">
    <property type="protein sequence ID" value="RNF40184.1"/>
    <property type="molecule type" value="Genomic_DNA"/>
</dbReference>
<keyword evidence="4" id="KW-1003">Cell membrane</keyword>
<dbReference type="NCBIfam" id="TIGR01727">
    <property type="entry name" value="oligo_HPY"/>
    <property type="match status" value="1"/>
</dbReference>
<evidence type="ECO:0000256" key="4">
    <source>
        <dbReference type="ARBA" id="ARBA00022475"/>
    </source>
</evidence>
<reference evidence="9 10" key="1">
    <citation type="journal article" date="2018" name="Int. J. Syst. Evol. Microbiol.">
        <title>Planococcus salinus sp. nov., a moderately halophilic bacterium isolated from a saline-alkali soil.</title>
        <authorList>
            <person name="Gan L."/>
        </authorList>
    </citation>
    <scope>NUCLEOTIDE SEQUENCE [LARGE SCALE GENOMIC DNA]</scope>
    <source>
        <strain evidence="9 10">LCB217</strain>
    </source>
</reference>
<dbReference type="InterPro" id="IPR050388">
    <property type="entry name" value="ABC_Ni/Peptide_Import"/>
</dbReference>
<dbReference type="Pfam" id="PF00005">
    <property type="entry name" value="ABC_tran"/>
    <property type="match status" value="1"/>
</dbReference>
<dbReference type="OrthoDB" id="9806285at2"/>
<proteinExistence type="inferred from homology"/>
<comment type="similarity">
    <text evidence="2">Belongs to the ABC transporter superfamily.</text>
</comment>
<dbReference type="GO" id="GO:0005524">
    <property type="term" value="F:ATP binding"/>
    <property type="evidence" value="ECO:0007669"/>
    <property type="project" value="UniProtKB-KW"/>
</dbReference>
<dbReference type="PROSITE" id="PS00211">
    <property type="entry name" value="ABC_TRANSPORTER_1"/>
    <property type="match status" value="1"/>
</dbReference>
<protein>
    <submittedName>
        <fullName evidence="9">ABC transporter ATP-binding protein</fullName>
    </submittedName>
</protein>
<dbReference type="CDD" id="cd03257">
    <property type="entry name" value="ABC_NikE_OppD_transporters"/>
    <property type="match status" value="1"/>
</dbReference>
<name>A0A3M8PAH1_9BACL</name>
<dbReference type="PANTHER" id="PTHR43297:SF2">
    <property type="entry name" value="DIPEPTIDE TRANSPORT ATP-BINDING PROTEIN DPPD"/>
    <property type="match status" value="1"/>
</dbReference>
<evidence type="ECO:0000256" key="5">
    <source>
        <dbReference type="ARBA" id="ARBA00022741"/>
    </source>
</evidence>
<dbReference type="GO" id="GO:0015833">
    <property type="term" value="P:peptide transport"/>
    <property type="evidence" value="ECO:0007669"/>
    <property type="project" value="InterPro"/>
</dbReference>
<feature type="domain" description="ABC transporter" evidence="8">
    <location>
        <begin position="6"/>
        <end position="256"/>
    </location>
</feature>
<comment type="caution">
    <text evidence="9">The sequence shown here is derived from an EMBL/GenBank/DDBJ whole genome shotgun (WGS) entry which is preliminary data.</text>
</comment>
<evidence type="ECO:0000259" key="8">
    <source>
        <dbReference type="PROSITE" id="PS50893"/>
    </source>
</evidence>
<dbReference type="InterPro" id="IPR013563">
    <property type="entry name" value="Oligopep_ABC_C"/>
</dbReference>